<protein>
    <submittedName>
        <fullName evidence="2">Uncharacterized protein</fullName>
    </submittedName>
</protein>
<feature type="region of interest" description="Disordered" evidence="1">
    <location>
        <begin position="1"/>
        <end position="25"/>
    </location>
</feature>
<evidence type="ECO:0000313" key="3">
    <source>
        <dbReference type="Proteomes" id="UP001438707"/>
    </source>
</evidence>
<dbReference type="AlphaFoldDB" id="A0AAW1QC57"/>
<comment type="caution">
    <text evidence="2">The sequence shown here is derived from an EMBL/GenBank/DDBJ whole genome shotgun (WGS) entry which is preliminary data.</text>
</comment>
<dbReference type="Proteomes" id="UP001438707">
    <property type="component" value="Unassembled WGS sequence"/>
</dbReference>
<evidence type="ECO:0000313" key="2">
    <source>
        <dbReference type="EMBL" id="KAK9818962.1"/>
    </source>
</evidence>
<evidence type="ECO:0000256" key="1">
    <source>
        <dbReference type="SAM" id="MobiDB-lite"/>
    </source>
</evidence>
<accession>A0AAW1QC57</accession>
<proteinExistence type="predicted"/>
<dbReference type="EMBL" id="JALJOS010000052">
    <property type="protein sequence ID" value="KAK9818962.1"/>
    <property type="molecule type" value="Genomic_DNA"/>
</dbReference>
<keyword evidence="3" id="KW-1185">Reference proteome</keyword>
<gene>
    <name evidence="2" type="ORF">WJX74_008209</name>
</gene>
<name>A0AAW1QC57_9CHLO</name>
<reference evidence="2 3" key="1">
    <citation type="journal article" date="2024" name="Nat. Commun.">
        <title>Phylogenomics reveals the evolutionary origins of lichenization in chlorophyte algae.</title>
        <authorList>
            <person name="Puginier C."/>
            <person name="Libourel C."/>
            <person name="Otte J."/>
            <person name="Skaloud P."/>
            <person name="Haon M."/>
            <person name="Grisel S."/>
            <person name="Petersen M."/>
            <person name="Berrin J.G."/>
            <person name="Delaux P.M."/>
            <person name="Dal Grande F."/>
            <person name="Keller J."/>
        </authorList>
    </citation>
    <scope>NUCLEOTIDE SEQUENCE [LARGE SCALE GENOMIC DNA]</scope>
    <source>
        <strain evidence="2 3">SAG 2145</strain>
    </source>
</reference>
<sequence>MQQRVNVDEEGTLQEAGPPESDAHEMYKRLKASQQGTDSEPKTLCLACSTSRLAFDFLAGWERLRARGMQFVEDNTGQDLDRQLNFAGAPRVDLENRSKAGDLSISPFSGAHLHCTPTCVMEAAVSHESLEELELEGVEWMQRREVQAVILMKVYHEAQPPHACPKMFFRLGTRQSNEAAPWTDWRAFGRDTQCVAFGLPDHTASIPWRLIFHGSDLVPTFGQDAFQLDLFAVKRIICNYYQHSLHAGQTLVNEHQVFMQRVVPCLNFAAQPHPGRGRKHDAT</sequence>
<organism evidence="2 3">
    <name type="scientific">Apatococcus lobatus</name>
    <dbReference type="NCBI Taxonomy" id="904363"/>
    <lineage>
        <taxon>Eukaryota</taxon>
        <taxon>Viridiplantae</taxon>
        <taxon>Chlorophyta</taxon>
        <taxon>core chlorophytes</taxon>
        <taxon>Trebouxiophyceae</taxon>
        <taxon>Chlorellales</taxon>
        <taxon>Chlorellaceae</taxon>
        <taxon>Apatococcus</taxon>
    </lineage>
</organism>